<dbReference type="PANTHER" id="PTHR12526:SF600">
    <property type="entry name" value="GLYCOSYL TRANSFERASE GROUP 1"/>
    <property type="match status" value="1"/>
</dbReference>
<evidence type="ECO:0000313" key="3">
    <source>
        <dbReference type="Proteomes" id="UP000198611"/>
    </source>
</evidence>
<dbReference type="Gene3D" id="3.40.50.2000">
    <property type="entry name" value="Glycogen Phosphorylase B"/>
    <property type="match status" value="1"/>
</dbReference>
<keyword evidence="2" id="KW-0808">Transferase</keyword>
<evidence type="ECO:0000259" key="1">
    <source>
        <dbReference type="Pfam" id="PF13439"/>
    </source>
</evidence>
<sequence>MSPKWLYIASGPIASEAANAVHVAHMCDALKGRGLAVTIGPPASSLRCASDSALSLYGVGRAIPIYSLWRPKIRGGGLVYRLVLRWLLHIVAADIVYGRSLQGCCIAAETGRPTVFEIHKPEWEINERNYREFQRLVAGEGFRAIVCISAALEAHLLAVFPELKGWTIVAHDAAPTLERPEAPGQVEAFVVGYFGSLHPGKGIETLLDVAPRCPWASFRIVGGDATSIQRWRESRDVPANVHFLGHRAHHDLPAMMAECHVLVAPYLEKVSVQGGGGDVARWMSPLKLFEYMAMARPIVSADLPVLREVLREDENALLAAPGDAADWARALERLRDDPELARHLGEQARADYERHHTWDARAGHILAELRRLEVIDP</sequence>
<dbReference type="SUPFAM" id="SSF53756">
    <property type="entry name" value="UDP-Glycosyltransferase/glycogen phosphorylase"/>
    <property type="match status" value="1"/>
</dbReference>
<dbReference type="Pfam" id="PF13439">
    <property type="entry name" value="Glyco_transf_4"/>
    <property type="match status" value="1"/>
</dbReference>
<protein>
    <submittedName>
        <fullName evidence="2">Glycosyltransferase involved in cell wall bisynthesis</fullName>
    </submittedName>
</protein>
<dbReference type="AlphaFoldDB" id="A0A1I1NGF0"/>
<dbReference type="GO" id="GO:0016757">
    <property type="term" value="F:glycosyltransferase activity"/>
    <property type="evidence" value="ECO:0007669"/>
    <property type="project" value="TreeGrafter"/>
</dbReference>
<gene>
    <name evidence="2" type="ORF">SAMN05660831_00263</name>
</gene>
<dbReference type="STRING" id="1123397.SAMN05660831_00263"/>
<feature type="domain" description="Glycosyltransferase subfamily 4-like N-terminal" evidence="1">
    <location>
        <begin position="21"/>
        <end position="159"/>
    </location>
</feature>
<dbReference type="InterPro" id="IPR028098">
    <property type="entry name" value="Glyco_trans_4-like_N"/>
</dbReference>
<proteinExistence type="predicted"/>
<dbReference type="CDD" id="cd03801">
    <property type="entry name" value="GT4_PimA-like"/>
    <property type="match status" value="1"/>
</dbReference>
<dbReference type="RefSeq" id="WP_143613090.1">
    <property type="nucleotide sequence ID" value="NZ_FOMJ01000001.1"/>
</dbReference>
<dbReference type="Pfam" id="PF13692">
    <property type="entry name" value="Glyco_trans_1_4"/>
    <property type="match status" value="1"/>
</dbReference>
<dbReference type="PANTHER" id="PTHR12526">
    <property type="entry name" value="GLYCOSYLTRANSFERASE"/>
    <property type="match status" value="1"/>
</dbReference>
<organism evidence="2 3">
    <name type="scientific">Thiohalospira halophila DSM 15071</name>
    <dbReference type="NCBI Taxonomy" id="1123397"/>
    <lineage>
        <taxon>Bacteria</taxon>
        <taxon>Pseudomonadati</taxon>
        <taxon>Pseudomonadota</taxon>
        <taxon>Gammaproteobacteria</taxon>
        <taxon>Thiohalospirales</taxon>
        <taxon>Thiohalospiraceae</taxon>
        <taxon>Thiohalospira</taxon>
    </lineage>
</organism>
<evidence type="ECO:0000313" key="2">
    <source>
        <dbReference type="EMBL" id="SFC96565.1"/>
    </source>
</evidence>
<reference evidence="2 3" key="1">
    <citation type="submission" date="2016-10" db="EMBL/GenBank/DDBJ databases">
        <authorList>
            <person name="de Groot N.N."/>
        </authorList>
    </citation>
    <scope>NUCLEOTIDE SEQUENCE [LARGE SCALE GENOMIC DNA]</scope>
    <source>
        <strain evidence="2 3">HL3</strain>
    </source>
</reference>
<dbReference type="Proteomes" id="UP000198611">
    <property type="component" value="Unassembled WGS sequence"/>
</dbReference>
<accession>A0A1I1NGF0</accession>
<name>A0A1I1NGF0_9GAMM</name>
<dbReference type="EMBL" id="FOMJ01000001">
    <property type="protein sequence ID" value="SFC96565.1"/>
    <property type="molecule type" value="Genomic_DNA"/>
</dbReference>
<keyword evidence="3" id="KW-1185">Reference proteome</keyword>